<protein>
    <submittedName>
        <fullName evidence="2">Uncharacterized protein</fullName>
    </submittedName>
</protein>
<dbReference type="PANTHER" id="PTHR12243:SF67">
    <property type="entry name" value="COREPRESSOR OF PANGOLIN, ISOFORM A-RELATED"/>
    <property type="match status" value="1"/>
</dbReference>
<accession>A0A1B0D812</accession>
<evidence type="ECO:0000313" key="3">
    <source>
        <dbReference type="Proteomes" id="UP000092462"/>
    </source>
</evidence>
<dbReference type="EMBL" id="AJVK01027195">
    <property type="status" value="NOT_ANNOTATED_CDS"/>
    <property type="molecule type" value="Genomic_DNA"/>
</dbReference>
<dbReference type="VEuPathDB" id="VectorBase:PPAI003685"/>
<dbReference type="GO" id="GO:0005634">
    <property type="term" value="C:nucleus"/>
    <property type="evidence" value="ECO:0007669"/>
    <property type="project" value="TreeGrafter"/>
</dbReference>
<reference evidence="2" key="1">
    <citation type="submission" date="2022-08" db="UniProtKB">
        <authorList>
            <consortium name="EnsemblMetazoa"/>
        </authorList>
    </citation>
    <scope>IDENTIFICATION</scope>
    <source>
        <strain evidence="2">Israel</strain>
    </source>
</reference>
<dbReference type="InterPro" id="IPR039353">
    <property type="entry name" value="TF_Adf1"/>
</dbReference>
<keyword evidence="3" id="KW-1185">Reference proteome</keyword>
<name>A0A1B0D812_PHLPP</name>
<dbReference type="SMART" id="SM00595">
    <property type="entry name" value="MADF"/>
    <property type="match status" value="1"/>
</dbReference>
<proteinExistence type="predicted"/>
<dbReference type="Pfam" id="PF10545">
    <property type="entry name" value="MADF_DNA_bdg"/>
    <property type="match status" value="1"/>
</dbReference>
<dbReference type="PROSITE" id="PS51029">
    <property type="entry name" value="MADF"/>
    <property type="match status" value="1"/>
</dbReference>
<dbReference type="GO" id="GO:0006357">
    <property type="term" value="P:regulation of transcription by RNA polymerase II"/>
    <property type="evidence" value="ECO:0007669"/>
    <property type="project" value="TreeGrafter"/>
</dbReference>
<evidence type="ECO:0000256" key="1">
    <source>
        <dbReference type="SAM" id="MobiDB-lite"/>
    </source>
</evidence>
<dbReference type="EnsemblMetazoa" id="PPAI003685-RA">
    <property type="protein sequence ID" value="PPAI003685-PA"/>
    <property type="gene ID" value="PPAI003685"/>
</dbReference>
<sequence>RLIDCVKKREAIWNVKSKSYRILSQKEEKWKEIAKELNTTVDHCKTRYKTLRDRYSREAKKRKGVSTGSGADDDGEEWLYYNQLDFLKNSLRRSRTRYSNVTPKTEDTSDYSLENDDSVIMTPLDDPLNSTDPSEQQNHQQGYTNATLGDNPEEKFSNFVENANSFLTAYSKRTQSHSFFAYLEEKMKRLPQDVRDSLEMEFLQRVHEELQKLD</sequence>
<dbReference type="GO" id="GO:0005667">
    <property type="term" value="C:transcription regulator complex"/>
    <property type="evidence" value="ECO:0007669"/>
    <property type="project" value="TreeGrafter"/>
</dbReference>
<organism evidence="2 3">
    <name type="scientific">Phlebotomus papatasi</name>
    <name type="common">Sandfly</name>
    <dbReference type="NCBI Taxonomy" id="29031"/>
    <lineage>
        <taxon>Eukaryota</taxon>
        <taxon>Metazoa</taxon>
        <taxon>Ecdysozoa</taxon>
        <taxon>Arthropoda</taxon>
        <taxon>Hexapoda</taxon>
        <taxon>Insecta</taxon>
        <taxon>Pterygota</taxon>
        <taxon>Neoptera</taxon>
        <taxon>Endopterygota</taxon>
        <taxon>Diptera</taxon>
        <taxon>Nematocera</taxon>
        <taxon>Psychodoidea</taxon>
        <taxon>Psychodidae</taxon>
        <taxon>Phlebotomus</taxon>
        <taxon>Phlebotomus</taxon>
    </lineage>
</organism>
<dbReference type="PANTHER" id="PTHR12243">
    <property type="entry name" value="MADF DOMAIN TRANSCRIPTION FACTOR"/>
    <property type="match status" value="1"/>
</dbReference>
<dbReference type="Proteomes" id="UP000092462">
    <property type="component" value="Unassembled WGS sequence"/>
</dbReference>
<dbReference type="VEuPathDB" id="VectorBase:PPAPM1_007088"/>
<feature type="compositionally biased region" description="Polar residues" evidence="1">
    <location>
        <begin position="128"/>
        <end position="148"/>
    </location>
</feature>
<dbReference type="AlphaFoldDB" id="A0A1B0D812"/>
<evidence type="ECO:0000313" key="2">
    <source>
        <dbReference type="EnsemblMetazoa" id="PPAI003685-PA"/>
    </source>
</evidence>
<feature type="region of interest" description="Disordered" evidence="1">
    <location>
        <begin position="122"/>
        <end position="152"/>
    </location>
</feature>
<dbReference type="InterPro" id="IPR006578">
    <property type="entry name" value="MADF-dom"/>
</dbReference>